<dbReference type="EMBL" id="JAEOAH010000003">
    <property type="protein sequence ID" value="MBK3493767.1"/>
    <property type="molecule type" value="Genomic_DNA"/>
</dbReference>
<evidence type="ECO:0000313" key="1">
    <source>
        <dbReference type="EMBL" id="MBK3493767.1"/>
    </source>
</evidence>
<name>A0ABS1H3N3_9BACL</name>
<organism evidence="1 2">
    <name type="scientific">Viridibacillus soli</name>
    <dbReference type="NCBI Taxonomy" id="2798301"/>
    <lineage>
        <taxon>Bacteria</taxon>
        <taxon>Bacillati</taxon>
        <taxon>Bacillota</taxon>
        <taxon>Bacilli</taxon>
        <taxon>Bacillales</taxon>
        <taxon>Caryophanaceae</taxon>
        <taxon>Viridibacillus</taxon>
    </lineage>
</organism>
<dbReference type="RefSeq" id="WP_200747801.1">
    <property type="nucleotide sequence ID" value="NZ_JAEOAH010000003.1"/>
</dbReference>
<sequence length="223" mass="25679">MKIVLLFVFSVVSFFLSFSMVTFETKGLCLVLSITLFVWSSIERKMEKERINAEMKRKSEELLQAIPHTQFTLAPDYLSALLLDERTNTVYVAYREELDSGFERKEYQFSEIFEAAIVEDEDILSFSSTGGGSLLGGGASSRDAEDDPDDDSEEVVSKLSIKMVVNDLTNPILEFVFMENSTHLSKETDQYKEISKLCKQWYQKISIIIKRYEKETVPINRWN</sequence>
<keyword evidence="2" id="KW-1185">Reference proteome</keyword>
<protein>
    <submittedName>
        <fullName evidence="1">Uncharacterized protein</fullName>
    </submittedName>
</protein>
<evidence type="ECO:0000313" key="2">
    <source>
        <dbReference type="Proteomes" id="UP000618943"/>
    </source>
</evidence>
<dbReference type="Proteomes" id="UP000618943">
    <property type="component" value="Unassembled WGS sequence"/>
</dbReference>
<gene>
    <name evidence="1" type="ORF">JFL43_02605</name>
</gene>
<comment type="caution">
    <text evidence="1">The sequence shown here is derived from an EMBL/GenBank/DDBJ whole genome shotgun (WGS) entry which is preliminary data.</text>
</comment>
<accession>A0ABS1H3N3</accession>
<reference evidence="1 2" key="1">
    <citation type="submission" date="2020-12" db="EMBL/GenBank/DDBJ databases">
        <title>YIM B01967 draft genome.</title>
        <authorList>
            <person name="Yan X."/>
        </authorList>
    </citation>
    <scope>NUCLEOTIDE SEQUENCE [LARGE SCALE GENOMIC DNA]</scope>
    <source>
        <strain evidence="1 2">YIM B01967</strain>
    </source>
</reference>
<proteinExistence type="predicted"/>